<dbReference type="OrthoDB" id="5428863at2759"/>
<evidence type="ECO:0000313" key="2">
    <source>
        <dbReference type="EMBL" id="PMD21448.1"/>
    </source>
</evidence>
<dbReference type="PANTHER" id="PTHR33112:SF16">
    <property type="entry name" value="HETEROKARYON INCOMPATIBILITY DOMAIN-CONTAINING PROTEIN"/>
    <property type="match status" value="1"/>
</dbReference>
<organism evidence="2 3">
    <name type="scientific">Hyaloscypha hepaticicola</name>
    <dbReference type="NCBI Taxonomy" id="2082293"/>
    <lineage>
        <taxon>Eukaryota</taxon>
        <taxon>Fungi</taxon>
        <taxon>Dikarya</taxon>
        <taxon>Ascomycota</taxon>
        <taxon>Pezizomycotina</taxon>
        <taxon>Leotiomycetes</taxon>
        <taxon>Helotiales</taxon>
        <taxon>Hyaloscyphaceae</taxon>
        <taxon>Hyaloscypha</taxon>
    </lineage>
</organism>
<protein>
    <submittedName>
        <fullName evidence="2">HET-domain-containing protein</fullName>
    </submittedName>
</protein>
<evidence type="ECO:0000259" key="1">
    <source>
        <dbReference type="Pfam" id="PF06985"/>
    </source>
</evidence>
<dbReference type="STRING" id="1745343.A0A2J6Q594"/>
<dbReference type="Proteomes" id="UP000235672">
    <property type="component" value="Unassembled WGS sequence"/>
</dbReference>
<dbReference type="EMBL" id="KZ613481">
    <property type="protein sequence ID" value="PMD21448.1"/>
    <property type="molecule type" value="Genomic_DNA"/>
</dbReference>
<dbReference type="PANTHER" id="PTHR33112">
    <property type="entry name" value="DOMAIN PROTEIN, PUTATIVE-RELATED"/>
    <property type="match status" value="1"/>
</dbReference>
<evidence type="ECO:0000313" key="3">
    <source>
        <dbReference type="Proteomes" id="UP000235672"/>
    </source>
</evidence>
<dbReference type="Pfam" id="PF06985">
    <property type="entry name" value="HET"/>
    <property type="match status" value="1"/>
</dbReference>
<accession>A0A2J6Q594</accession>
<gene>
    <name evidence="2" type="ORF">NA56DRAFT_659008</name>
</gene>
<sequence length="817" mass="91834">MWFFQSLSRQFGGSDTTSQLLERPAEFEPELPAELEAIEAKVAQTIIRSDTKEMQDENQNLKKLGVEPWAWLAGPPHRVDWSRRGSLSKDNKKASLNNSELNIQAPLAASSAASSAALSAAIKAACTAAPLAEPLPWTPETCACQALKIAMMDSLVNSTKEHGSSAEVPRGTGLWPVSIPLKSIKVGAKEGCRLCTVICSIVWNLGIVHIWDPQGVEGVWPWKSEIQFEDSRGRFTIASKHFELFKMEDKCKETELETILKLRPYFCTTGSDETFATIKEWISNCMQTHPVCASEKVIGNPGRILDLESPDEIRILELDTQIQQDYICLSYCWGTVQTITTTHATLDVHKRGIPIVSLPQTFRDAIHICRKLGVYRLWIDALCIIQDDLKDWEIESAKMASIYAGACLTIAASNGDASESGCFHEPRNTPYLIKVNGKSTNLSVRMQERHDNFIQDVFLSSTAPAPLFTRGWALQERLLSKRILHYTKSEVVWECTTCMDCQCGGIGSTSYEHLKCEFGSIDSAKVDGVENLLTLWLKLVQNYTHRKLTKSRDKYPALSGLAHKFAEKGAGYYLAGHWTRDLAQSLLWRPLMGYSRLEATPSWSWASFSGPVRFVVLLQSDEDSAQNCLVEILDMQGELNMQSPFGAPLKAELVVRARAVEGIYGTYDFGTRVFNRRNGLDLNIRPDDDSDLGRLQQFWGEMYFTNSSRFKPSMDLVYDAYEIAHQSRNGLHLKNLKLFFPTVFCLLWSQPANLEKEDSRVYVLVVGQWYADRKGVYRRLAICDMRASEHMPLRASDGEASADLFFEGAQLMEFTLI</sequence>
<keyword evidence="3" id="KW-1185">Reference proteome</keyword>
<dbReference type="InterPro" id="IPR010730">
    <property type="entry name" value="HET"/>
</dbReference>
<dbReference type="AlphaFoldDB" id="A0A2J6Q594"/>
<reference evidence="2 3" key="1">
    <citation type="submission" date="2016-05" db="EMBL/GenBank/DDBJ databases">
        <title>A degradative enzymes factory behind the ericoid mycorrhizal symbiosis.</title>
        <authorList>
            <consortium name="DOE Joint Genome Institute"/>
            <person name="Martino E."/>
            <person name="Morin E."/>
            <person name="Grelet G."/>
            <person name="Kuo A."/>
            <person name="Kohler A."/>
            <person name="Daghino S."/>
            <person name="Barry K."/>
            <person name="Choi C."/>
            <person name="Cichocki N."/>
            <person name="Clum A."/>
            <person name="Copeland A."/>
            <person name="Hainaut M."/>
            <person name="Haridas S."/>
            <person name="Labutti K."/>
            <person name="Lindquist E."/>
            <person name="Lipzen A."/>
            <person name="Khouja H.-R."/>
            <person name="Murat C."/>
            <person name="Ohm R."/>
            <person name="Olson A."/>
            <person name="Spatafora J."/>
            <person name="Veneault-Fourrey C."/>
            <person name="Henrissat B."/>
            <person name="Grigoriev I."/>
            <person name="Martin F."/>
            <person name="Perotto S."/>
        </authorList>
    </citation>
    <scope>NUCLEOTIDE SEQUENCE [LARGE SCALE GENOMIC DNA]</scope>
    <source>
        <strain evidence="2 3">UAMH 7357</strain>
    </source>
</reference>
<feature type="domain" description="Heterokaryon incompatibility" evidence="1">
    <location>
        <begin position="326"/>
        <end position="476"/>
    </location>
</feature>
<name>A0A2J6Q594_9HELO</name>
<proteinExistence type="predicted"/>